<dbReference type="GO" id="GO:0005886">
    <property type="term" value="C:plasma membrane"/>
    <property type="evidence" value="ECO:0007669"/>
    <property type="project" value="TreeGrafter"/>
</dbReference>
<proteinExistence type="predicted"/>
<keyword evidence="7" id="KW-0762">Sugar transport</keyword>
<accession>A0A1Q9GJ56</accession>
<comment type="caution">
    <text evidence="13">The sequence shown here is derived from an EMBL/GenBank/DDBJ whole genome shotgun (WGS) entry which is preliminary data.</text>
</comment>
<evidence type="ECO:0000256" key="1">
    <source>
        <dbReference type="ARBA" id="ARBA00003136"/>
    </source>
</evidence>
<dbReference type="Pfam" id="PF00381">
    <property type="entry name" value="PTS-HPr"/>
    <property type="match status" value="1"/>
</dbReference>
<dbReference type="InterPro" id="IPR001020">
    <property type="entry name" value="PTS_HPr_His_P_site"/>
</dbReference>
<protein>
    <recommendedName>
        <fullName evidence="3">Multiphosphoryl transfer protein</fullName>
    </recommendedName>
</protein>
<dbReference type="SUPFAM" id="SSF55804">
    <property type="entry name" value="Phoshotransferase/anion transport protein"/>
    <property type="match status" value="2"/>
</dbReference>
<comment type="subcellular location">
    <subcellularLocation>
        <location evidence="2">Cytoplasm</location>
    </subcellularLocation>
</comment>
<feature type="domain" description="PTS EIIA type-2" evidence="11">
    <location>
        <begin position="2"/>
        <end position="142"/>
    </location>
</feature>
<dbReference type="RefSeq" id="WP_075765553.1">
    <property type="nucleotide sequence ID" value="NZ_MJIL01000083.1"/>
</dbReference>
<dbReference type="GO" id="GO:0005737">
    <property type="term" value="C:cytoplasm"/>
    <property type="evidence" value="ECO:0007669"/>
    <property type="project" value="UniProtKB-SubCell"/>
</dbReference>
<dbReference type="PANTHER" id="PTHR30181:SF3">
    <property type="entry name" value="MULTIPHOSPHORYL TRANSFER PROTEIN"/>
    <property type="match status" value="1"/>
</dbReference>
<dbReference type="NCBIfam" id="NF008319">
    <property type="entry name" value="PRK11109.1"/>
    <property type="match status" value="1"/>
</dbReference>
<evidence type="ECO:0000259" key="11">
    <source>
        <dbReference type="PROSITE" id="PS51094"/>
    </source>
</evidence>
<dbReference type="Gene3D" id="3.40.930.10">
    <property type="entry name" value="Mannitol-specific EII, Chain A"/>
    <property type="match status" value="1"/>
</dbReference>
<dbReference type="FunFam" id="3.40.930.10:FF:000006">
    <property type="entry name" value="Fructose-specific PTS system IIA component"/>
    <property type="match status" value="1"/>
</dbReference>
<dbReference type="PROSITE" id="PS00589">
    <property type="entry name" value="PTS_HPR_SER"/>
    <property type="match status" value="1"/>
</dbReference>
<keyword evidence="6" id="KW-0597">Phosphoprotein</keyword>
<dbReference type="NCBIfam" id="TIGR01003">
    <property type="entry name" value="PTS_HPr_family"/>
    <property type="match status" value="1"/>
</dbReference>
<organism evidence="13 14">
    <name type="scientific">Photobacterium proteolyticum</name>
    <dbReference type="NCBI Taxonomy" id="1903952"/>
    <lineage>
        <taxon>Bacteria</taxon>
        <taxon>Pseudomonadati</taxon>
        <taxon>Pseudomonadota</taxon>
        <taxon>Gammaproteobacteria</taxon>
        <taxon>Vibrionales</taxon>
        <taxon>Vibrionaceae</taxon>
        <taxon>Photobacterium</taxon>
    </lineage>
</organism>
<keyword evidence="14" id="KW-1185">Reference proteome</keyword>
<dbReference type="OrthoDB" id="1640042at2"/>
<dbReference type="PROSITE" id="PS51094">
    <property type="entry name" value="PTS_EIIA_TYPE_2"/>
    <property type="match status" value="1"/>
</dbReference>
<dbReference type="AlphaFoldDB" id="A0A1Q9GJ56"/>
<evidence type="ECO:0000256" key="9">
    <source>
        <dbReference type="ARBA" id="ARBA00022683"/>
    </source>
</evidence>
<evidence type="ECO:0000259" key="12">
    <source>
        <dbReference type="PROSITE" id="PS51350"/>
    </source>
</evidence>
<dbReference type="STRING" id="1903952.BIT28_13855"/>
<dbReference type="PROSITE" id="PS51350">
    <property type="entry name" value="PTS_HPR_DOM"/>
    <property type="match status" value="1"/>
</dbReference>
<name>A0A1Q9GJ56_9GAMM</name>
<dbReference type="Gene3D" id="3.30.1340.10">
    <property type="entry name" value="HPr-like"/>
    <property type="match status" value="1"/>
</dbReference>
<evidence type="ECO:0000256" key="6">
    <source>
        <dbReference type="ARBA" id="ARBA00022553"/>
    </source>
</evidence>
<dbReference type="PROSITE" id="PS00369">
    <property type="entry name" value="PTS_HPR_HIS"/>
    <property type="match status" value="1"/>
</dbReference>
<dbReference type="PROSITE" id="PS00372">
    <property type="entry name" value="PTS_EIIA_TYPE_2_HIS"/>
    <property type="match status" value="1"/>
</dbReference>
<comment type="function">
    <text evidence="1">The phosphoenolpyruvate-dependent sugar phosphotransferase system (sugar PTS), a major carbohydrate active transport system, catalyzes the phosphorylation of incoming sugar substrates concomitantly with their translocation across the cell membrane. The enzyme II FruAB PTS system is involved in fructose transport.</text>
</comment>
<dbReference type="InterPro" id="IPR035895">
    <property type="entry name" value="HPr-like_sf"/>
</dbReference>
<sequence length="372" mass="39259">MLSLSKSDIQLKQSAADKQQAIKALATGLEQQGLVDTGYVNGMLDREAQNSTFLGNGIAIPHGTTDTRGLVKQTGVRVHHFPQGVDWGEGKTAYLAIGIAAKSDEHLGILKQLTKVLSADGVEEKLKHCDSAEGLIAILNGDEQLEAEFDAGLVQLAFPATDLIQLTAVAAGLIKNRQAAGNTSVADAIATGANYLGQGLWLAKTDKEVTKTALSFVTPATEFDEQGRQVKGLLMVAACNGAHLNNMNYLAQLLYKQQADKLFTADEEKVVSLLTQEVIEGNSDVFKIRNPHGLHARPGAMLVSVAKKFESNILVANLNGDGKAVNAKSLMKVIALGVKQGHELQFTAQGDDAEAALAAIGQAIADGLGEGK</sequence>
<dbReference type="InterPro" id="IPR002178">
    <property type="entry name" value="PTS_EIIA_type-2_dom"/>
</dbReference>
<evidence type="ECO:0000256" key="3">
    <source>
        <dbReference type="ARBA" id="ARBA00015565"/>
    </source>
</evidence>
<dbReference type="GO" id="GO:0009401">
    <property type="term" value="P:phosphoenolpyruvate-dependent sugar phosphotransferase system"/>
    <property type="evidence" value="ECO:0007669"/>
    <property type="project" value="UniProtKB-KW"/>
</dbReference>
<dbReference type="GO" id="GO:0016301">
    <property type="term" value="F:kinase activity"/>
    <property type="evidence" value="ECO:0007669"/>
    <property type="project" value="UniProtKB-KW"/>
</dbReference>
<reference evidence="13 14" key="1">
    <citation type="submission" date="2016-09" db="EMBL/GenBank/DDBJ databases">
        <title>Photobacterium proteolyticum sp. nov. a protease producing bacterium isolated from ocean sediments of Laizhou Bay.</title>
        <authorList>
            <person name="Li Y."/>
        </authorList>
    </citation>
    <scope>NUCLEOTIDE SEQUENCE [LARGE SCALE GENOMIC DNA]</scope>
    <source>
        <strain evidence="13 14">13-12</strain>
    </source>
</reference>
<dbReference type="InterPro" id="IPR016152">
    <property type="entry name" value="PTrfase/Anion_transptr"/>
</dbReference>
<evidence type="ECO:0000256" key="8">
    <source>
        <dbReference type="ARBA" id="ARBA00022679"/>
    </source>
</evidence>
<dbReference type="Proteomes" id="UP000186905">
    <property type="component" value="Unassembled WGS sequence"/>
</dbReference>
<keyword evidence="10" id="KW-0418">Kinase</keyword>
<keyword evidence="5" id="KW-0963">Cytoplasm</keyword>
<dbReference type="CDD" id="cd00211">
    <property type="entry name" value="PTS_IIA_fru"/>
    <property type="match status" value="1"/>
</dbReference>
<evidence type="ECO:0000256" key="2">
    <source>
        <dbReference type="ARBA" id="ARBA00004496"/>
    </source>
</evidence>
<dbReference type="PANTHER" id="PTHR30181">
    <property type="entry name" value="MANNITOL PERMEASE IIC COMPONENT"/>
    <property type="match status" value="1"/>
</dbReference>
<evidence type="ECO:0000256" key="4">
    <source>
        <dbReference type="ARBA" id="ARBA00022448"/>
    </source>
</evidence>
<evidence type="ECO:0000256" key="7">
    <source>
        <dbReference type="ARBA" id="ARBA00022597"/>
    </source>
</evidence>
<gene>
    <name evidence="13" type="ORF">BIT28_13855</name>
</gene>
<dbReference type="SUPFAM" id="SSF55594">
    <property type="entry name" value="HPr-like"/>
    <property type="match status" value="1"/>
</dbReference>
<dbReference type="EMBL" id="MJIL01000083">
    <property type="protein sequence ID" value="OLQ74496.1"/>
    <property type="molecule type" value="Genomic_DNA"/>
</dbReference>
<dbReference type="PRINTS" id="PR00107">
    <property type="entry name" value="PHOSPHOCPHPR"/>
</dbReference>
<dbReference type="InterPro" id="IPR002114">
    <property type="entry name" value="PTS_HPr_Ser_P_site"/>
</dbReference>
<evidence type="ECO:0000256" key="5">
    <source>
        <dbReference type="ARBA" id="ARBA00022490"/>
    </source>
</evidence>
<dbReference type="InterPro" id="IPR000032">
    <property type="entry name" value="HPr-like"/>
</dbReference>
<dbReference type="InterPro" id="IPR050893">
    <property type="entry name" value="Sugar_PTS"/>
</dbReference>
<evidence type="ECO:0000313" key="13">
    <source>
        <dbReference type="EMBL" id="OLQ74496.1"/>
    </source>
</evidence>
<keyword evidence="4" id="KW-0813">Transport</keyword>
<dbReference type="CDD" id="cd00367">
    <property type="entry name" value="PTS-HPr_like"/>
    <property type="match status" value="1"/>
</dbReference>
<dbReference type="GO" id="GO:0090563">
    <property type="term" value="F:protein-phosphocysteine-sugar phosphotransferase activity"/>
    <property type="evidence" value="ECO:0007669"/>
    <property type="project" value="TreeGrafter"/>
</dbReference>
<evidence type="ECO:0000313" key="14">
    <source>
        <dbReference type="Proteomes" id="UP000186905"/>
    </source>
</evidence>
<dbReference type="Pfam" id="PF00359">
    <property type="entry name" value="PTS_EIIA_2"/>
    <property type="match status" value="1"/>
</dbReference>
<keyword evidence="9" id="KW-0598">Phosphotransferase system</keyword>
<evidence type="ECO:0000256" key="10">
    <source>
        <dbReference type="ARBA" id="ARBA00022777"/>
    </source>
</evidence>
<keyword evidence="8" id="KW-0808">Transferase</keyword>
<feature type="domain" description="HPr" evidence="12">
    <location>
        <begin position="281"/>
        <end position="371"/>
    </location>
</feature>